<feature type="domain" description="SMODS and SLOG-associating 2TM effector" evidence="2">
    <location>
        <begin position="9"/>
        <end position="171"/>
    </location>
</feature>
<accession>A0A845QL81</accession>
<dbReference type="Pfam" id="PF18186">
    <property type="entry name" value="SLATT_4"/>
    <property type="match status" value="1"/>
</dbReference>
<dbReference type="NCBIfam" id="NF033632">
    <property type="entry name" value="SLATT_4"/>
    <property type="match status" value="1"/>
</dbReference>
<evidence type="ECO:0000313" key="4">
    <source>
        <dbReference type="Proteomes" id="UP000446866"/>
    </source>
</evidence>
<sequence>MSQNHKDALETQIREAYGRLVYTYTAHLKQAERLVNRNKHIRYWQIVFSAVTTGGILTSAISNQSVLVWVSGIASTALLGLNLYIKDFNLADDIRKHRTAADDLWVTREKYVSLLTDLDTLSEQEIREMRDELQTRTAEIYKLVPATDAKSYKAAEKALKNEEKHFFTSDEIDRILPEHLRKTF</sequence>
<proteinExistence type="predicted"/>
<keyword evidence="1" id="KW-1133">Transmembrane helix</keyword>
<dbReference type="EMBL" id="QXWK01000039">
    <property type="protein sequence ID" value="NBH62850.1"/>
    <property type="molecule type" value="Genomic_DNA"/>
</dbReference>
<comment type="caution">
    <text evidence="3">The sequence shown here is derived from an EMBL/GenBank/DDBJ whole genome shotgun (WGS) entry which is preliminary data.</text>
</comment>
<keyword evidence="1" id="KW-0472">Membrane</keyword>
<reference evidence="3 4" key="1">
    <citation type="submission" date="2018-08" db="EMBL/GenBank/DDBJ databases">
        <title>Murine metabolic-syndrome-specific gut microbial biobank.</title>
        <authorList>
            <person name="Liu C."/>
        </authorList>
    </citation>
    <scope>NUCLEOTIDE SEQUENCE [LARGE SCALE GENOMIC DNA]</scope>
    <source>
        <strain evidence="3 4">28</strain>
    </source>
</reference>
<feature type="transmembrane region" description="Helical" evidence="1">
    <location>
        <begin position="43"/>
        <end position="61"/>
    </location>
</feature>
<evidence type="ECO:0000313" key="3">
    <source>
        <dbReference type="EMBL" id="NBH62850.1"/>
    </source>
</evidence>
<name>A0A845QL81_9FIRM</name>
<feature type="transmembrane region" description="Helical" evidence="1">
    <location>
        <begin position="67"/>
        <end position="85"/>
    </location>
</feature>
<keyword evidence="4" id="KW-1185">Reference proteome</keyword>
<dbReference type="Proteomes" id="UP000446866">
    <property type="component" value="Unassembled WGS sequence"/>
</dbReference>
<dbReference type="AlphaFoldDB" id="A0A845QL81"/>
<protein>
    <submittedName>
        <fullName evidence="3">SLATT domain-containing protein</fullName>
    </submittedName>
</protein>
<dbReference type="InterPro" id="IPR040811">
    <property type="entry name" value="SLATT_4"/>
</dbReference>
<evidence type="ECO:0000259" key="2">
    <source>
        <dbReference type="Pfam" id="PF18186"/>
    </source>
</evidence>
<keyword evidence="1" id="KW-0812">Transmembrane</keyword>
<gene>
    <name evidence="3" type="ORF">D0435_14485</name>
</gene>
<evidence type="ECO:0000256" key="1">
    <source>
        <dbReference type="SAM" id="Phobius"/>
    </source>
</evidence>
<dbReference type="RefSeq" id="WP_160203134.1">
    <property type="nucleotide sequence ID" value="NZ_QXWK01000039.1"/>
</dbReference>
<organism evidence="3 4">
    <name type="scientific">Anaerotruncus colihominis</name>
    <dbReference type="NCBI Taxonomy" id="169435"/>
    <lineage>
        <taxon>Bacteria</taxon>
        <taxon>Bacillati</taxon>
        <taxon>Bacillota</taxon>
        <taxon>Clostridia</taxon>
        <taxon>Eubacteriales</taxon>
        <taxon>Oscillospiraceae</taxon>
        <taxon>Anaerotruncus</taxon>
    </lineage>
</organism>